<feature type="domain" description="Conserved hypothetical protein CHP02391" evidence="1">
    <location>
        <begin position="99"/>
        <end position="216"/>
    </location>
</feature>
<keyword evidence="3" id="KW-1185">Reference proteome</keyword>
<evidence type="ECO:0000313" key="2">
    <source>
        <dbReference type="EMBL" id="GAA5036751.1"/>
    </source>
</evidence>
<dbReference type="EMBL" id="BAABIW010000033">
    <property type="protein sequence ID" value="GAA5036751.1"/>
    <property type="molecule type" value="Genomic_DNA"/>
</dbReference>
<accession>A0ABP9JQA2</accession>
<comment type="caution">
    <text evidence="2">The sequence shown here is derived from an EMBL/GenBank/DDBJ whole genome shotgun (WGS) entry which is preliminary data.</text>
</comment>
<proteinExistence type="predicted"/>
<evidence type="ECO:0000259" key="1">
    <source>
        <dbReference type="Pfam" id="PF09509"/>
    </source>
</evidence>
<dbReference type="NCBIfam" id="TIGR02391">
    <property type="entry name" value="hypoth_ymh"/>
    <property type="match status" value="1"/>
</dbReference>
<dbReference type="Pfam" id="PF09509">
    <property type="entry name" value="Hypoth_Ymh"/>
    <property type="match status" value="1"/>
</dbReference>
<gene>
    <name evidence="2" type="ORF">GCM10023258_39780</name>
</gene>
<protein>
    <recommendedName>
        <fullName evidence="1">Conserved hypothetical protein CHP02391 domain-containing protein</fullName>
    </recommendedName>
</protein>
<dbReference type="Proteomes" id="UP001500427">
    <property type="component" value="Unassembled WGS sequence"/>
</dbReference>
<name>A0ABP9JQA2_9MICO</name>
<evidence type="ECO:0000313" key="3">
    <source>
        <dbReference type="Proteomes" id="UP001500427"/>
    </source>
</evidence>
<organism evidence="2 3">
    <name type="scientific">Terrabacter aeriphilus</name>
    <dbReference type="NCBI Taxonomy" id="515662"/>
    <lineage>
        <taxon>Bacteria</taxon>
        <taxon>Bacillati</taxon>
        <taxon>Actinomycetota</taxon>
        <taxon>Actinomycetes</taxon>
        <taxon>Micrococcales</taxon>
        <taxon>Intrasporangiaceae</taxon>
        <taxon>Terrabacter</taxon>
    </lineage>
</organism>
<sequence length="224" mass="24449">MGTDTVTVIRNEGTDDQESFAVEGHIQSKAGFFDVDTPIFEGDVILVPDPRRSEGTERRFAAEVKLNNFGPAEMRHVKVVWGASPAPRVAPVRRLTFESLHPAVQRAAGDLFADGHYETAVSEAFKSVEVRVRKAVAVDKSGAALMGDAFRSDGSVLDVASHEGRSGEDEREGFLHIFRGAMIGIRNPGAHELFKPGDPQQALEYLGFASLLHRRVDVAEARKP</sequence>
<reference evidence="3" key="1">
    <citation type="journal article" date="2019" name="Int. J. Syst. Evol. Microbiol.">
        <title>The Global Catalogue of Microorganisms (GCM) 10K type strain sequencing project: providing services to taxonomists for standard genome sequencing and annotation.</title>
        <authorList>
            <consortium name="The Broad Institute Genomics Platform"/>
            <consortium name="The Broad Institute Genome Sequencing Center for Infectious Disease"/>
            <person name="Wu L."/>
            <person name="Ma J."/>
        </authorList>
    </citation>
    <scope>NUCLEOTIDE SEQUENCE [LARGE SCALE GENOMIC DNA]</scope>
    <source>
        <strain evidence="3">JCM 17687</strain>
    </source>
</reference>
<dbReference type="InterPro" id="IPR012654">
    <property type="entry name" value="CHP02391"/>
</dbReference>